<keyword evidence="3" id="KW-1185">Reference proteome</keyword>
<dbReference type="EMBL" id="BAAACG010000013">
    <property type="protein sequence ID" value="GAA0744890.1"/>
    <property type="molecule type" value="Genomic_DNA"/>
</dbReference>
<proteinExistence type="predicted"/>
<evidence type="ECO:0000313" key="3">
    <source>
        <dbReference type="Proteomes" id="UP001501510"/>
    </source>
</evidence>
<organism evidence="2 3">
    <name type="scientific">Clostridium oceanicum</name>
    <dbReference type="NCBI Taxonomy" id="1543"/>
    <lineage>
        <taxon>Bacteria</taxon>
        <taxon>Bacillati</taxon>
        <taxon>Bacillota</taxon>
        <taxon>Clostridia</taxon>
        <taxon>Eubacteriales</taxon>
        <taxon>Clostridiaceae</taxon>
        <taxon>Clostridium</taxon>
    </lineage>
</organism>
<protein>
    <submittedName>
        <fullName evidence="2">Lipoprotein</fullName>
    </submittedName>
</protein>
<name>A0ABN1JR02_9CLOT</name>
<comment type="caution">
    <text evidence="2">The sequence shown here is derived from an EMBL/GenBank/DDBJ whole genome shotgun (WGS) entry which is preliminary data.</text>
</comment>
<dbReference type="RefSeq" id="WP_343762874.1">
    <property type="nucleotide sequence ID" value="NZ_BAAACG010000013.1"/>
</dbReference>
<evidence type="ECO:0000313" key="2">
    <source>
        <dbReference type="EMBL" id="GAA0744890.1"/>
    </source>
</evidence>
<gene>
    <name evidence="2" type="ORF">GCM10008906_30460</name>
</gene>
<evidence type="ECO:0000256" key="1">
    <source>
        <dbReference type="SAM" id="SignalP"/>
    </source>
</evidence>
<keyword evidence="1" id="KW-0732">Signal</keyword>
<reference evidence="2 3" key="1">
    <citation type="journal article" date="2019" name="Int. J. Syst. Evol. Microbiol.">
        <title>The Global Catalogue of Microorganisms (GCM) 10K type strain sequencing project: providing services to taxonomists for standard genome sequencing and annotation.</title>
        <authorList>
            <consortium name="The Broad Institute Genomics Platform"/>
            <consortium name="The Broad Institute Genome Sequencing Center for Infectious Disease"/>
            <person name="Wu L."/>
            <person name="Ma J."/>
        </authorList>
    </citation>
    <scope>NUCLEOTIDE SEQUENCE [LARGE SCALE GENOMIC DNA]</scope>
    <source>
        <strain evidence="2 3">JCM 1407</strain>
    </source>
</reference>
<feature type="chain" id="PRO_5045789185" evidence="1">
    <location>
        <begin position="21"/>
        <end position="512"/>
    </location>
</feature>
<dbReference type="PROSITE" id="PS51257">
    <property type="entry name" value="PROKAR_LIPOPROTEIN"/>
    <property type="match status" value="1"/>
</dbReference>
<keyword evidence="2" id="KW-0449">Lipoprotein</keyword>
<dbReference type="Proteomes" id="UP001501510">
    <property type="component" value="Unassembled WGS sequence"/>
</dbReference>
<feature type="signal peptide" evidence="1">
    <location>
        <begin position="1"/>
        <end position="20"/>
    </location>
</feature>
<sequence length="512" mass="59390">MKKRKFFLLLIFISTFFLQGCMKFQDSKGENIISPNNTSIIIKGTWKIKSIKYDNHSEDKEDKFNPKSLIGKEAGFSYENAVISDEICKNPKYKIKKANLKNYLINKFDNNIYSKFKNPNQDVDIISISSEDKFFHEIIMINEDTLLATLNNVVFQLEKVNDDFNINLKNIEKHSKSTYKKNSSDKEINTVFLLGIKNDLAKSENNKDSRQPEKEYKTIFISSKNGKIDVIDKIQNLLVPRKDGFWKVEVKRNENKDNIYSYPVLKNNNKSKDKGINPKNLMKNSEIYKEILFIGNEYICTENNEYFDGKPNGKLHNLKVLPIDNVYNDTGIKISDIDNENGDKNFLSSAQRYLSSANKDDIKNLEEYPNERNFFLARTNAHWILQGRLHNVKEIDKYKDFNIAMNVPKELVNYDKLNVSWNSIKSKVPDAEDAYTSPNQELAVILSPHNIYIYSIEQNKLSSNPVYKIPNNKGKVIMAEWATGDYYTDKWLKTVKKLGSTSILKELKNKSK</sequence>
<accession>A0ABN1JR02</accession>